<dbReference type="AlphaFoldDB" id="A0A6A6F6Z7"/>
<gene>
    <name evidence="6" type="ORF">CERZMDRAFT_47719</name>
</gene>
<feature type="non-terminal residue" evidence="6">
    <location>
        <position position="1"/>
    </location>
</feature>
<keyword evidence="3" id="KW-0158">Chromosome</keyword>
<sequence>KTTELLLLKSPFYRLIREIALGYKPNCRFQASALNALQEYTEAAIVQLFESSNLAAVHANRVTI</sequence>
<name>A0A6A6F6Z7_9PEZI</name>
<proteinExistence type="inferred from homology"/>
<keyword evidence="7" id="KW-1185">Reference proteome</keyword>
<keyword evidence="4" id="KW-0238">DNA-binding</keyword>
<accession>A0A6A6F6Z7</accession>
<dbReference type="PANTHER" id="PTHR11426">
    <property type="entry name" value="HISTONE H3"/>
    <property type="match status" value="1"/>
</dbReference>
<dbReference type="OrthoDB" id="5413114at2759"/>
<dbReference type="PRINTS" id="PR00622">
    <property type="entry name" value="HISTONEH3"/>
</dbReference>
<comment type="subcellular location">
    <subcellularLocation>
        <location evidence="1">Chromosome</location>
    </subcellularLocation>
</comment>
<dbReference type="SMART" id="SM00428">
    <property type="entry name" value="H3"/>
    <property type="match status" value="1"/>
</dbReference>
<dbReference type="GO" id="GO:0000786">
    <property type="term" value="C:nucleosome"/>
    <property type="evidence" value="ECO:0007669"/>
    <property type="project" value="UniProtKB-KW"/>
</dbReference>
<evidence type="ECO:0000256" key="4">
    <source>
        <dbReference type="ARBA" id="ARBA00023269"/>
    </source>
</evidence>
<dbReference type="Gene3D" id="1.10.20.10">
    <property type="entry name" value="Histone, subunit A"/>
    <property type="match status" value="1"/>
</dbReference>
<protein>
    <recommendedName>
        <fullName evidence="5">Core Histone H2A/H2B/H3 domain-containing protein</fullName>
    </recommendedName>
</protein>
<dbReference type="GO" id="GO:0003677">
    <property type="term" value="F:DNA binding"/>
    <property type="evidence" value="ECO:0007669"/>
    <property type="project" value="InterPro"/>
</dbReference>
<keyword evidence="4" id="KW-0544">Nucleosome core</keyword>
<evidence type="ECO:0000256" key="2">
    <source>
        <dbReference type="ARBA" id="ARBA00010343"/>
    </source>
</evidence>
<evidence type="ECO:0000313" key="7">
    <source>
        <dbReference type="Proteomes" id="UP000799539"/>
    </source>
</evidence>
<evidence type="ECO:0000256" key="3">
    <source>
        <dbReference type="ARBA" id="ARBA00022454"/>
    </source>
</evidence>
<organism evidence="6 7">
    <name type="scientific">Cercospora zeae-maydis SCOH1-5</name>
    <dbReference type="NCBI Taxonomy" id="717836"/>
    <lineage>
        <taxon>Eukaryota</taxon>
        <taxon>Fungi</taxon>
        <taxon>Dikarya</taxon>
        <taxon>Ascomycota</taxon>
        <taxon>Pezizomycotina</taxon>
        <taxon>Dothideomycetes</taxon>
        <taxon>Dothideomycetidae</taxon>
        <taxon>Mycosphaerellales</taxon>
        <taxon>Mycosphaerellaceae</taxon>
        <taxon>Cercospora</taxon>
    </lineage>
</organism>
<feature type="domain" description="Core Histone H2A/H2B/H3" evidence="5">
    <location>
        <begin position="2"/>
        <end position="64"/>
    </location>
</feature>
<comment type="similarity">
    <text evidence="2">Belongs to the histone H3 family.</text>
</comment>
<dbReference type="Pfam" id="PF00125">
    <property type="entry name" value="Histone"/>
    <property type="match status" value="1"/>
</dbReference>
<dbReference type="InterPro" id="IPR007125">
    <property type="entry name" value="H2A/H2B/H3"/>
</dbReference>
<dbReference type="InterPro" id="IPR009072">
    <property type="entry name" value="Histone-fold"/>
</dbReference>
<dbReference type="Proteomes" id="UP000799539">
    <property type="component" value="Unassembled WGS sequence"/>
</dbReference>
<reference evidence="6" key="1">
    <citation type="journal article" date="2020" name="Stud. Mycol.">
        <title>101 Dothideomycetes genomes: a test case for predicting lifestyles and emergence of pathogens.</title>
        <authorList>
            <person name="Haridas S."/>
            <person name="Albert R."/>
            <person name="Binder M."/>
            <person name="Bloem J."/>
            <person name="Labutti K."/>
            <person name="Salamov A."/>
            <person name="Andreopoulos B."/>
            <person name="Baker S."/>
            <person name="Barry K."/>
            <person name="Bills G."/>
            <person name="Bluhm B."/>
            <person name="Cannon C."/>
            <person name="Castanera R."/>
            <person name="Culley D."/>
            <person name="Daum C."/>
            <person name="Ezra D."/>
            <person name="Gonzalez J."/>
            <person name="Henrissat B."/>
            <person name="Kuo A."/>
            <person name="Liang C."/>
            <person name="Lipzen A."/>
            <person name="Lutzoni F."/>
            <person name="Magnuson J."/>
            <person name="Mondo S."/>
            <person name="Nolan M."/>
            <person name="Ohm R."/>
            <person name="Pangilinan J."/>
            <person name="Park H.-J."/>
            <person name="Ramirez L."/>
            <person name="Alfaro M."/>
            <person name="Sun H."/>
            <person name="Tritt A."/>
            <person name="Yoshinaga Y."/>
            <person name="Zwiers L.-H."/>
            <person name="Turgeon B."/>
            <person name="Goodwin S."/>
            <person name="Spatafora J."/>
            <person name="Crous P."/>
            <person name="Grigoriev I."/>
        </authorList>
    </citation>
    <scope>NUCLEOTIDE SEQUENCE</scope>
    <source>
        <strain evidence="6">SCOH1-5</strain>
    </source>
</reference>
<evidence type="ECO:0000256" key="1">
    <source>
        <dbReference type="ARBA" id="ARBA00004286"/>
    </source>
</evidence>
<dbReference type="InterPro" id="IPR000164">
    <property type="entry name" value="Histone_H3/CENP-A"/>
</dbReference>
<evidence type="ECO:0000259" key="5">
    <source>
        <dbReference type="Pfam" id="PF00125"/>
    </source>
</evidence>
<dbReference type="EMBL" id="ML992688">
    <property type="protein sequence ID" value="KAF2209114.1"/>
    <property type="molecule type" value="Genomic_DNA"/>
</dbReference>
<dbReference type="SUPFAM" id="SSF47113">
    <property type="entry name" value="Histone-fold"/>
    <property type="match status" value="1"/>
</dbReference>
<dbReference type="GO" id="GO:0030527">
    <property type="term" value="F:structural constituent of chromatin"/>
    <property type="evidence" value="ECO:0007669"/>
    <property type="project" value="InterPro"/>
</dbReference>
<dbReference type="GO" id="GO:0046982">
    <property type="term" value="F:protein heterodimerization activity"/>
    <property type="evidence" value="ECO:0007669"/>
    <property type="project" value="InterPro"/>
</dbReference>
<evidence type="ECO:0000313" key="6">
    <source>
        <dbReference type="EMBL" id="KAF2209114.1"/>
    </source>
</evidence>